<comment type="subcellular location">
    <subcellularLocation>
        <location evidence="1">Cell membrane</location>
        <topology evidence="1">Multi-pass membrane protein</topology>
    </subcellularLocation>
</comment>
<evidence type="ECO:0000256" key="5">
    <source>
        <dbReference type="ARBA" id="ARBA00023136"/>
    </source>
</evidence>
<reference evidence="9" key="1">
    <citation type="submission" date="2023-06" db="EMBL/GenBank/DDBJ databases">
        <title>Draft genome sequence of Nocardioides sp. SOB77.</title>
        <authorList>
            <person name="Zhang G."/>
        </authorList>
    </citation>
    <scope>NUCLEOTIDE SEQUENCE</scope>
    <source>
        <strain evidence="9">SOB77</strain>
    </source>
</reference>
<evidence type="ECO:0000256" key="2">
    <source>
        <dbReference type="ARBA" id="ARBA00022475"/>
    </source>
</evidence>
<evidence type="ECO:0000313" key="9">
    <source>
        <dbReference type="EMBL" id="MDN4175218.1"/>
    </source>
</evidence>
<comment type="caution">
    <text evidence="9">The sequence shown here is derived from an EMBL/GenBank/DDBJ whole genome shotgun (WGS) entry which is preliminary data.</text>
</comment>
<evidence type="ECO:0000256" key="3">
    <source>
        <dbReference type="ARBA" id="ARBA00022692"/>
    </source>
</evidence>
<protein>
    <submittedName>
        <fullName evidence="9">MMPL family transporter</fullName>
    </submittedName>
</protein>
<keyword evidence="4 7" id="KW-1133">Transmembrane helix</keyword>
<evidence type="ECO:0000256" key="1">
    <source>
        <dbReference type="ARBA" id="ARBA00004651"/>
    </source>
</evidence>
<feature type="transmembrane region" description="Helical" evidence="7">
    <location>
        <begin position="256"/>
        <end position="279"/>
    </location>
</feature>
<dbReference type="RefSeq" id="WP_300954402.1">
    <property type="nucleotide sequence ID" value="NZ_JAUHJQ010000011.1"/>
</dbReference>
<feature type="transmembrane region" description="Helical" evidence="7">
    <location>
        <begin position="542"/>
        <end position="561"/>
    </location>
</feature>
<dbReference type="Gene3D" id="1.20.1640.10">
    <property type="entry name" value="Multidrug efflux transporter AcrB transmembrane domain"/>
    <property type="match status" value="2"/>
</dbReference>
<evidence type="ECO:0000313" key="10">
    <source>
        <dbReference type="Proteomes" id="UP001168620"/>
    </source>
</evidence>
<feature type="transmembrane region" description="Helical" evidence="7">
    <location>
        <begin position="568"/>
        <end position="589"/>
    </location>
</feature>
<dbReference type="Proteomes" id="UP001168620">
    <property type="component" value="Unassembled WGS sequence"/>
</dbReference>
<dbReference type="InterPro" id="IPR050545">
    <property type="entry name" value="Mycobact_MmpL"/>
</dbReference>
<organism evidence="9 10">
    <name type="scientific">Nocardioides oceani</name>
    <dbReference type="NCBI Taxonomy" id="3058369"/>
    <lineage>
        <taxon>Bacteria</taxon>
        <taxon>Bacillati</taxon>
        <taxon>Actinomycetota</taxon>
        <taxon>Actinomycetes</taxon>
        <taxon>Propionibacteriales</taxon>
        <taxon>Nocardioidaceae</taxon>
        <taxon>Nocardioides</taxon>
    </lineage>
</organism>
<gene>
    <name evidence="9" type="ORF">QWY28_19795</name>
</gene>
<feature type="transmembrane region" description="Helical" evidence="7">
    <location>
        <begin position="657"/>
        <end position="678"/>
    </location>
</feature>
<dbReference type="PANTHER" id="PTHR33406:SF13">
    <property type="entry name" value="MEMBRANE PROTEIN YDFJ"/>
    <property type="match status" value="1"/>
</dbReference>
<keyword evidence="10" id="KW-1185">Reference proteome</keyword>
<feature type="transmembrane region" description="Helical" evidence="7">
    <location>
        <begin position="343"/>
        <end position="363"/>
    </location>
</feature>
<keyword evidence="3 7" id="KW-0812">Transmembrane</keyword>
<feature type="transmembrane region" description="Helical" evidence="7">
    <location>
        <begin position="212"/>
        <end position="236"/>
    </location>
</feature>
<name>A0ABT8FKK7_9ACTN</name>
<evidence type="ECO:0000259" key="8">
    <source>
        <dbReference type="PROSITE" id="PS50156"/>
    </source>
</evidence>
<feature type="transmembrane region" description="Helical" evidence="7">
    <location>
        <begin position="313"/>
        <end position="331"/>
    </location>
</feature>
<dbReference type="SUPFAM" id="SSF82866">
    <property type="entry name" value="Multidrug efflux transporter AcrB transmembrane domain"/>
    <property type="match status" value="2"/>
</dbReference>
<feature type="domain" description="SSD" evidence="8">
    <location>
        <begin position="566"/>
        <end position="709"/>
    </location>
</feature>
<dbReference type="PROSITE" id="PS50156">
    <property type="entry name" value="SSD"/>
    <property type="match status" value="2"/>
</dbReference>
<feature type="domain" description="SSD" evidence="8">
    <location>
        <begin position="232"/>
        <end position="364"/>
    </location>
</feature>
<dbReference type="InterPro" id="IPR000731">
    <property type="entry name" value="SSD"/>
</dbReference>
<feature type="region of interest" description="Disordered" evidence="6">
    <location>
        <begin position="1"/>
        <end position="24"/>
    </location>
</feature>
<evidence type="ECO:0000256" key="7">
    <source>
        <dbReference type="SAM" id="Phobius"/>
    </source>
</evidence>
<feature type="transmembrane region" description="Helical" evidence="7">
    <location>
        <begin position="684"/>
        <end position="707"/>
    </location>
</feature>
<feature type="transmembrane region" description="Helical" evidence="7">
    <location>
        <begin position="609"/>
        <end position="631"/>
    </location>
</feature>
<keyword evidence="2" id="KW-1003">Cell membrane</keyword>
<evidence type="ECO:0000256" key="4">
    <source>
        <dbReference type="ARBA" id="ARBA00022989"/>
    </source>
</evidence>
<accession>A0ABT8FKK7</accession>
<sequence length="733" mass="76632">MSNTTAPRHAGPPSSPGSTRPVSADMGPLGRLGVWVTDHAKLVTVVWLLTIAGLGAFAPQVEHNLSGAGWQAEGSESVEARELAREHFGGNASSAIQVVVRSTDGPVTEGEGKDVLAEVTAVLEAEPRIAEVVAPTPGATLSQDGDTAIVLAGAGADTNEMVRVATDLKAELQELSTDAVEVNPTGSSLLWSDFNEANLDAMLKSELMSWPVTLAILVLAFGALVAAGLPLLLTLAGLVASAGSLVLINELVPVSIWAMNFAMMFALALGIDYALFVVVRYRAARAARAGSGRTDIAGKQRAIAQTMDTAGKAVLLSGLTVLISLSAVMLVPSPSFRSMAGGIMLSVLFVLAATLTLLPLVLFKLDDRINKLALPWSKSGEHRSPRFAAWGERLWKRPLVWGLASLVVLLALAAPIAGLTTAMPSIKVLPEDASARVGYDQVQESFGDGAPGTLQLVMNDADAAAATEVLKNDDGIAAAMPPMPAADDSGLVMVQAVPTVDPSDPQLGETVDRLRADLPASALVGGAPVENLDLKTQLDESTPLVIGVVLVLGFLLLLVALQAPLISLLGTLASLLSTAAAFGVARLVFQEGYGADLLGFESQGFLDAWAPVFFFAMIFAIAMDYTVFLLASAKEHYERTGDPKEAMVGSLAHSGRVIFAAGAVMVAVFFTFALSGPIPPKEMGVVLGVAVLLDAFLVRLVLLPVLLRLTGNAAWYTPAWLKRILPNITFAHD</sequence>
<dbReference type="PANTHER" id="PTHR33406">
    <property type="entry name" value="MEMBRANE PROTEIN MJ1562-RELATED"/>
    <property type="match status" value="1"/>
</dbReference>
<dbReference type="EMBL" id="JAUHJQ010000011">
    <property type="protein sequence ID" value="MDN4175218.1"/>
    <property type="molecule type" value="Genomic_DNA"/>
</dbReference>
<feature type="transmembrane region" description="Helical" evidence="7">
    <location>
        <begin position="399"/>
        <end position="419"/>
    </location>
</feature>
<dbReference type="Pfam" id="PF03176">
    <property type="entry name" value="MMPL"/>
    <property type="match status" value="2"/>
</dbReference>
<proteinExistence type="predicted"/>
<keyword evidence="5 7" id="KW-0472">Membrane</keyword>
<evidence type="ECO:0000256" key="6">
    <source>
        <dbReference type="SAM" id="MobiDB-lite"/>
    </source>
</evidence>
<dbReference type="InterPro" id="IPR004869">
    <property type="entry name" value="MMPL_dom"/>
</dbReference>